<reference evidence="1 4" key="2">
    <citation type="journal article" date="2014" name="BMC Genomics">
        <title>An improved genome release (version Mt4.0) for the model legume Medicago truncatula.</title>
        <authorList>
            <person name="Tang H."/>
            <person name="Krishnakumar V."/>
            <person name="Bidwell S."/>
            <person name="Rosen B."/>
            <person name="Chan A."/>
            <person name="Zhou S."/>
            <person name="Gentzbittel L."/>
            <person name="Childs K.L."/>
            <person name="Yandell M."/>
            <person name="Gundlach H."/>
            <person name="Mayer K.F."/>
            <person name="Schwartz D.C."/>
            <person name="Town C.D."/>
        </authorList>
    </citation>
    <scope>GENOME REANNOTATION</scope>
    <source>
        <strain evidence="3 4">cv. Jemalong A17</strain>
    </source>
</reference>
<accession>A0A0C3WRJ1</accession>
<sequence>MATATEATCSYFPEELWERIFKFLNDDDINILLPNGDLGFTHQCCFRSLSLVSKQFLSITNRLRFSVTISEKTIPFLHRLFYGFPNVTSHNITLSSQDRNRESDLGELLTHISTFPLDLKSLTLYEPIRLPANALRALSKKMKNLTSLNSQLL</sequence>
<dbReference type="EMBL" id="CM001220">
    <property type="protein sequence ID" value="AES86609.2"/>
    <property type="molecule type" value="Genomic_DNA"/>
</dbReference>
<reference evidence="1 4" key="1">
    <citation type="journal article" date="2011" name="Nature">
        <title>The Medicago genome provides insight into the evolution of rhizobial symbioses.</title>
        <authorList>
            <person name="Young N.D."/>
            <person name="Debelle F."/>
            <person name="Oldroyd G.E."/>
            <person name="Geurts R."/>
            <person name="Cannon S.B."/>
            <person name="Udvardi M.K."/>
            <person name="Benedito V.A."/>
            <person name="Mayer K.F."/>
            <person name="Gouzy J."/>
            <person name="Schoof H."/>
            <person name="Van de Peer Y."/>
            <person name="Proost S."/>
            <person name="Cook D.R."/>
            <person name="Meyers B.C."/>
            <person name="Spannagl M."/>
            <person name="Cheung F."/>
            <person name="De Mita S."/>
            <person name="Krishnakumar V."/>
            <person name="Gundlach H."/>
            <person name="Zhou S."/>
            <person name="Mudge J."/>
            <person name="Bharti A.K."/>
            <person name="Murray J.D."/>
            <person name="Naoumkina M.A."/>
            <person name="Rosen B."/>
            <person name="Silverstein K.A."/>
            <person name="Tang H."/>
            <person name="Rombauts S."/>
            <person name="Zhao P.X."/>
            <person name="Zhou P."/>
            <person name="Barbe V."/>
            <person name="Bardou P."/>
            <person name="Bechner M."/>
            <person name="Bellec A."/>
            <person name="Berger A."/>
            <person name="Berges H."/>
            <person name="Bidwell S."/>
            <person name="Bisseling T."/>
            <person name="Choisne N."/>
            <person name="Couloux A."/>
            <person name="Denny R."/>
            <person name="Deshpande S."/>
            <person name="Dai X."/>
            <person name="Doyle J.J."/>
            <person name="Dudez A.M."/>
            <person name="Farmer A.D."/>
            <person name="Fouteau S."/>
            <person name="Franken C."/>
            <person name="Gibelin C."/>
            <person name="Gish J."/>
            <person name="Goldstein S."/>
            <person name="Gonzalez A.J."/>
            <person name="Green P.J."/>
            <person name="Hallab A."/>
            <person name="Hartog M."/>
            <person name="Hua A."/>
            <person name="Humphray S.J."/>
            <person name="Jeong D.H."/>
            <person name="Jing Y."/>
            <person name="Jocker A."/>
            <person name="Kenton S.M."/>
            <person name="Kim D.J."/>
            <person name="Klee K."/>
            <person name="Lai H."/>
            <person name="Lang C."/>
            <person name="Lin S."/>
            <person name="Macmil S.L."/>
            <person name="Magdelenat G."/>
            <person name="Matthews L."/>
            <person name="McCorrison J."/>
            <person name="Monaghan E.L."/>
            <person name="Mun J.H."/>
            <person name="Najar F.Z."/>
            <person name="Nicholson C."/>
            <person name="Noirot C."/>
            <person name="O'Bleness M."/>
            <person name="Paule C.R."/>
            <person name="Poulain J."/>
            <person name="Prion F."/>
            <person name="Qin B."/>
            <person name="Qu C."/>
            <person name="Retzel E.F."/>
            <person name="Riddle C."/>
            <person name="Sallet E."/>
            <person name="Samain S."/>
            <person name="Samson N."/>
            <person name="Sanders I."/>
            <person name="Saurat O."/>
            <person name="Scarpelli C."/>
            <person name="Schiex T."/>
            <person name="Segurens B."/>
            <person name="Severin A.J."/>
            <person name="Sherrier D.J."/>
            <person name="Shi R."/>
            <person name="Sims S."/>
            <person name="Singer S.R."/>
            <person name="Sinharoy S."/>
            <person name="Sterck L."/>
            <person name="Viollet A."/>
            <person name="Wang B.B."/>
            <person name="Wang K."/>
            <person name="Wang M."/>
            <person name="Wang X."/>
            <person name="Warfsmann J."/>
            <person name="Weissenbach J."/>
            <person name="White D.D."/>
            <person name="White J.D."/>
            <person name="Wiley G.B."/>
            <person name="Wincker P."/>
            <person name="Xing Y."/>
            <person name="Yang L."/>
            <person name="Yao Z."/>
            <person name="Ying F."/>
            <person name="Zhai J."/>
            <person name="Zhou L."/>
            <person name="Zuber A."/>
            <person name="Denarie J."/>
            <person name="Dixon R.A."/>
            <person name="May G.D."/>
            <person name="Schwartz D.C."/>
            <person name="Rogers J."/>
            <person name="Quetier F."/>
            <person name="Town C.D."/>
            <person name="Roe B.A."/>
        </authorList>
    </citation>
    <scope>NUCLEOTIDE SEQUENCE [LARGE SCALE GENOMIC DNA]</scope>
    <source>
        <strain evidence="1">A17</strain>
        <strain evidence="3 4">cv. Jemalong A17</strain>
    </source>
</reference>
<dbReference type="HOGENOM" id="CLU_068558_3_0_1"/>
<keyword evidence="4" id="KW-1185">Reference proteome</keyword>
<reference evidence="5" key="4">
    <citation type="journal article" date="2018" name="Nat. Plants">
        <title>Whole-genome landscape of Medicago truncatula symbiotic genes.</title>
        <authorList>
            <person name="Pecrix Y."/>
            <person name="Staton S.E."/>
            <person name="Sallet E."/>
            <person name="Lelandais-Briere C."/>
            <person name="Moreau S."/>
            <person name="Carrere S."/>
            <person name="Blein T."/>
            <person name="Jardinaud M.F."/>
            <person name="Latrasse D."/>
            <person name="Zouine M."/>
            <person name="Zahm M."/>
            <person name="Kreplak J."/>
            <person name="Mayjonade B."/>
            <person name="Satge C."/>
            <person name="Perez M."/>
            <person name="Cauet S."/>
            <person name="Marande W."/>
            <person name="Chantry-Darmon C."/>
            <person name="Lopez-Roques C."/>
            <person name="Bouchez O."/>
            <person name="Berard A."/>
            <person name="Debelle F."/>
            <person name="Munos S."/>
            <person name="Bendahmane A."/>
            <person name="Berges H."/>
            <person name="Niebel A."/>
            <person name="Buitink J."/>
            <person name="Frugier F."/>
            <person name="Benhamed M."/>
            <person name="Crespi M."/>
            <person name="Gouzy J."/>
            <person name="Gamas P."/>
        </authorList>
    </citation>
    <scope>NUCLEOTIDE SEQUENCE [LARGE SCALE GENOMIC DNA]</scope>
    <source>
        <strain evidence="5">cv. Jemalong A17</strain>
    </source>
</reference>
<proteinExistence type="predicted"/>
<dbReference type="Gramene" id="rna20459">
    <property type="protein sequence ID" value="RHN58537.1"/>
    <property type="gene ID" value="gene20459"/>
</dbReference>
<name>G7JI43_MEDTR</name>
<accession>G7JI43</accession>
<dbReference type="EMBL" id="PSQE01000004">
    <property type="protein sequence ID" value="RHN58537.1"/>
    <property type="molecule type" value="Genomic_DNA"/>
</dbReference>
<reference evidence="3" key="3">
    <citation type="submission" date="2015-04" db="UniProtKB">
        <authorList>
            <consortium name="EnsemblPlants"/>
        </authorList>
    </citation>
    <scope>IDENTIFICATION</scope>
    <source>
        <strain evidence="3">cv. Jemalong A17</strain>
    </source>
</reference>
<protein>
    <submittedName>
        <fullName evidence="1">F-box protein</fullName>
    </submittedName>
    <submittedName>
        <fullName evidence="2">Putative F-box domain, leucine-rich repeat domain, L domain-containing protein</fullName>
    </submittedName>
</protein>
<reference evidence="2" key="5">
    <citation type="journal article" date="2018" name="Nat. Plants">
        <title>Whole-genome landscape of Medicago truncatula symbiotic genes.</title>
        <authorList>
            <person name="Pecrix Y."/>
            <person name="Gamas P."/>
            <person name="Carrere S."/>
        </authorList>
    </citation>
    <scope>NUCLEOTIDE SEQUENCE</scope>
    <source>
        <tissue evidence="2">Leaves</tissue>
    </source>
</reference>
<evidence type="ECO:0000313" key="3">
    <source>
        <dbReference type="EnsemblPlants" id="AES86609"/>
    </source>
</evidence>
<organism evidence="1 4">
    <name type="scientific">Medicago truncatula</name>
    <name type="common">Barrel medic</name>
    <name type="synonym">Medicago tribuloides</name>
    <dbReference type="NCBI Taxonomy" id="3880"/>
    <lineage>
        <taxon>Eukaryota</taxon>
        <taxon>Viridiplantae</taxon>
        <taxon>Streptophyta</taxon>
        <taxon>Embryophyta</taxon>
        <taxon>Tracheophyta</taxon>
        <taxon>Spermatophyta</taxon>
        <taxon>Magnoliopsida</taxon>
        <taxon>eudicotyledons</taxon>
        <taxon>Gunneridae</taxon>
        <taxon>Pentapetalae</taxon>
        <taxon>rosids</taxon>
        <taxon>fabids</taxon>
        <taxon>Fabales</taxon>
        <taxon>Fabaceae</taxon>
        <taxon>Papilionoideae</taxon>
        <taxon>50 kb inversion clade</taxon>
        <taxon>NPAAA clade</taxon>
        <taxon>Hologalegina</taxon>
        <taxon>IRL clade</taxon>
        <taxon>Trifolieae</taxon>
        <taxon>Medicago</taxon>
    </lineage>
</organism>
<dbReference type="PaxDb" id="3880-AES86609"/>
<evidence type="ECO:0000313" key="2">
    <source>
        <dbReference type="EMBL" id="RHN58537.1"/>
    </source>
</evidence>
<dbReference type="Proteomes" id="UP000265566">
    <property type="component" value="Chromosome 4"/>
</dbReference>
<gene>
    <name evidence="1" type="ordered locus">MTR_4g010580</name>
    <name evidence="2" type="ORF">MtrunA17_Chr4g0003481</name>
</gene>
<evidence type="ECO:0000313" key="5">
    <source>
        <dbReference type="Proteomes" id="UP000265566"/>
    </source>
</evidence>
<evidence type="ECO:0000313" key="1">
    <source>
        <dbReference type="EMBL" id="AES86609.2"/>
    </source>
</evidence>
<dbReference type="AlphaFoldDB" id="G7JI43"/>
<dbReference type="Proteomes" id="UP000002051">
    <property type="component" value="Chromosome 4"/>
</dbReference>
<evidence type="ECO:0000313" key="4">
    <source>
        <dbReference type="Proteomes" id="UP000002051"/>
    </source>
</evidence>
<dbReference type="EnsemblPlants" id="AES86609">
    <property type="protein sequence ID" value="AES86609"/>
    <property type="gene ID" value="MTR_4g010580"/>
</dbReference>